<dbReference type="GO" id="GO:0042834">
    <property type="term" value="F:peptidoglycan binding"/>
    <property type="evidence" value="ECO:0007669"/>
    <property type="project" value="InterPro"/>
</dbReference>
<gene>
    <name evidence="4" type="ORF">ATN88_05975</name>
</gene>
<sequence>MKKIFPIALTFVLAGCVGGATTTQILTQTTEEEVMPVTQTVASNLTDDSAAAVPKPQPKPAPKPVMTEKPEMAKPVQTAQQKPAPKPVKKPVATTGGKYTIQVVALSHNKGFGDYVNKLPSDKPVWSNKKMVDGLPWYTLLYGEFNSKAEAKQALSALPKNIKAYGPFIRSVASIKQSATPEMTRLN</sequence>
<dbReference type="InterPro" id="IPR007730">
    <property type="entry name" value="SPOR-like_dom"/>
</dbReference>
<protein>
    <submittedName>
        <fullName evidence="4">DamX-related protein</fullName>
    </submittedName>
</protein>
<dbReference type="STRING" id="294935.ATN88_05975"/>
<accession>A0A135ICU9</accession>
<feature type="compositionally biased region" description="Low complexity" evidence="1">
    <location>
        <begin position="74"/>
        <end position="83"/>
    </location>
</feature>
<proteinExistence type="predicted"/>
<reference evidence="4 5" key="1">
    <citation type="submission" date="2015-11" db="EMBL/GenBank/DDBJ databases">
        <title>Genomic Taxonomy of the Vibrionaceae.</title>
        <authorList>
            <person name="Gomez-Gil B."/>
            <person name="Enciso-Ibarra J."/>
        </authorList>
    </citation>
    <scope>NUCLEOTIDE SEQUENCE [LARGE SCALE GENOMIC DNA]</scope>
    <source>
        <strain evidence="4 5">CAIM 912</strain>
    </source>
</reference>
<feature type="region of interest" description="Disordered" evidence="1">
    <location>
        <begin position="45"/>
        <end position="92"/>
    </location>
</feature>
<name>A0A135ICU9_9GAMM</name>
<dbReference type="RefSeq" id="WP_067411202.1">
    <property type="nucleotide sequence ID" value="NZ_LNTY01000006.1"/>
</dbReference>
<feature type="domain" description="SPOR" evidence="3">
    <location>
        <begin position="93"/>
        <end position="171"/>
    </location>
</feature>
<evidence type="ECO:0000259" key="3">
    <source>
        <dbReference type="PROSITE" id="PS51724"/>
    </source>
</evidence>
<dbReference type="Gene3D" id="3.30.70.1070">
    <property type="entry name" value="Sporulation related repeat"/>
    <property type="match status" value="1"/>
</dbReference>
<dbReference type="EMBL" id="LNTY01000006">
    <property type="protein sequence ID" value="KXF83235.1"/>
    <property type="molecule type" value="Genomic_DNA"/>
</dbReference>
<comment type="caution">
    <text evidence="4">The sequence shown here is derived from an EMBL/GenBank/DDBJ whole genome shotgun (WGS) entry which is preliminary data.</text>
</comment>
<dbReference type="PROSITE" id="PS51257">
    <property type="entry name" value="PROKAR_LIPOPROTEIN"/>
    <property type="match status" value="1"/>
</dbReference>
<organism evidence="4 5">
    <name type="scientific">Enterovibrio coralii</name>
    <dbReference type="NCBI Taxonomy" id="294935"/>
    <lineage>
        <taxon>Bacteria</taxon>
        <taxon>Pseudomonadati</taxon>
        <taxon>Pseudomonadota</taxon>
        <taxon>Gammaproteobacteria</taxon>
        <taxon>Vibrionales</taxon>
        <taxon>Vibrionaceae</taxon>
        <taxon>Enterovibrio</taxon>
    </lineage>
</organism>
<dbReference type="AlphaFoldDB" id="A0A135ICU9"/>
<keyword evidence="2" id="KW-0732">Signal</keyword>
<dbReference type="Proteomes" id="UP000070529">
    <property type="component" value="Unassembled WGS sequence"/>
</dbReference>
<feature type="signal peptide" evidence="2">
    <location>
        <begin position="1"/>
        <end position="19"/>
    </location>
</feature>
<dbReference type="PROSITE" id="PS51724">
    <property type="entry name" value="SPOR"/>
    <property type="match status" value="1"/>
</dbReference>
<evidence type="ECO:0000313" key="4">
    <source>
        <dbReference type="EMBL" id="KXF83235.1"/>
    </source>
</evidence>
<evidence type="ECO:0000256" key="2">
    <source>
        <dbReference type="SAM" id="SignalP"/>
    </source>
</evidence>
<dbReference type="InterPro" id="IPR036680">
    <property type="entry name" value="SPOR-like_sf"/>
</dbReference>
<evidence type="ECO:0000313" key="5">
    <source>
        <dbReference type="Proteomes" id="UP000070529"/>
    </source>
</evidence>
<dbReference type="Pfam" id="PF05036">
    <property type="entry name" value="SPOR"/>
    <property type="match status" value="1"/>
</dbReference>
<evidence type="ECO:0000256" key="1">
    <source>
        <dbReference type="SAM" id="MobiDB-lite"/>
    </source>
</evidence>
<keyword evidence="5" id="KW-1185">Reference proteome</keyword>
<feature type="chain" id="PRO_5007465904" evidence="2">
    <location>
        <begin position="20"/>
        <end position="187"/>
    </location>
</feature>